<evidence type="ECO:0000256" key="4">
    <source>
        <dbReference type="PROSITE-ProRule" id="PRU00449"/>
    </source>
</evidence>
<feature type="compositionally biased region" description="Low complexity" evidence="5">
    <location>
        <begin position="53"/>
        <end position="72"/>
    </location>
</feature>
<feature type="domain" description="AN1-type" evidence="6">
    <location>
        <begin position="1"/>
        <end position="33"/>
    </location>
</feature>
<dbReference type="InterPro" id="IPR000058">
    <property type="entry name" value="Znf_AN1"/>
</dbReference>
<keyword evidence="2 4" id="KW-0863">Zinc-finger</keyword>
<reference evidence="7" key="2">
    <citation type="submission" date="2025-09" db="UniProtKB">
        <authorList>
            <consortium name="Ensembl"/>
        </authorList>
    </citation>
    <scope>IDENTIFICATION</scope>
</reference>
<dbReference type="Gene3D" id="4.10.1110.10">
    <property type="entry name" value="AN1-like Zinc finger"/>
    <property type="match status" value="1"/>
</dbReference>
<sequence>MMKVICEQCHRNYCLKHRHPLDHDCSGAGHSLSKAGHAALARAQASSSKAVTPPSSGAARPADSPSARAAASQTPSTSPPAAVLQNGLVSGLAWAFLGGVWGGFCSLRWRQGQSAAADGGGFVSERGGSAAAGSGAVPGGVSTGLGAAAQVRPGTRCRTLSHGAGAGGVTMALRGWGGGTGTSPEPSLSCALCHGCWGGDGEGRHGVGCARDRLSAMSTASPGARRLVRPPRGGPEAHAAPLPPQHAGGGGPGAGPGAVGKRSRVPAAAAAGERGRSWDPTHTHHPPRTPSRFCSWGLEPCPCPLQAGGRRPSCLPHPALLPLPGARLEAVQLQHVVGTRPCARGGGGVLLGHARGTDSRGPPWGCRQGILDVLAPSHLPGDMARHHLISPGAVGQPPNAHRHLSPACRGCDKPLVLPRRCRLGGGEPERTLAEASSGARRVLSPQLVSCHRWGCGERAGLAWGGLPPLSSHAAGHPLLGSSSMRLGLEHGTLNPCGQELIPGLGSCPASPLGEVGAAPCCFLAGSLRFPCWTCSLPCGCAWLCGAGHPAAAPSPGLELG</sequence>
<evidence type="ECO:0000256" key="1">
    <source>
        <dbReference type="ARBA" id="ARBA00022723"/>
    </source>
</evidence>
<dbReference type="Pfam" id="PF01428">
    <property type="entry name" value="zf-AN1"/>
    <property type="match status" value="1"/>
</dbReference>
<dbReference type="Ensembl" id="ENSACDT00005008415.1">
    <property type="protein sequence ID" value="ENSACDP00005006988.1"/>
    <property type="gene ID" value="ENSACDG00005005120.1"/>
</dbReference>
<dbReference type="Proteomes" id="UP000694521">
    <property type="component" value="Unplaced"/>
</dbReference>
<organism evidence="7 8">
    <name type="scientific">Anser cygnoides</name>
    <name type="common">Swan goose</name>
    <dbReference type="NCBI Taxonomy" id="8845"/>
    <lineage>
        <taxon>Eukaryota</taxon>
        <taxon>Metazoa</taxon>
        <taxon>Chordata</taxon>
        <taxon>Craniata</taxon>
        <taxon>Vertebrata</taxon>
        <taxon>Euteleostomi</taxon>
        <taxon>Archelosauria</taxon>
        <taxon>Archosauria</taxon>
        <taxon>Dinosauria</taxon>
        <taxon>Saurischia</taxon>
        <taxon>Theropoda</taxon>
        <taxon>Coelurosauria</taxon>
        <taxon>Aves</taxon>
        <taxon>Neognathae</taxon>
        <taxon>Galloanserae</taxon>
        <taxon>Anseriformes</taxon>
        <taxon>Anatidae</taxon>
        <taxon>Anserinae</taxon>
        <taxon>Anser</taxon>
    </lineage>
</organism>
<dbReference type="GO" id="GO:0005783">
    <property type="term" value="C:endoplasmic reticulum"/>
    <property type="evidence" value="ECO:0007669"/>
    <property type="project" value="TreeGrafter"/>
</dbReference>
<keyword evidence="8" id="KW-1185">Reference proteome</keyword>
<dbReference type="SUPFAM" id="SSF118310">
    <property type="entry name" value="AN1-like Zinc finger"/>
    <property type="match status" value="1"/>
</dbReference>
<dbReference type="GO" id="GO:0043161">
    <property type="term" value="P:proteasome-mediated ubiquitin-dependent protein catabolic process"/>
    <property type="evidence" value="ECO:0007669"/>
    <property type="project" value="TreeGrafter"/>
</dbReference>
<evidence type="ECO:0000313" key="7">
    <source>
        <dbReference type="Ensembl" id="ENSACDP00005006988.1"/>
    </source>
</evidence>
<feature type="region of interest" description="Disordered" evidence="5">
    <location>
        <begin position="43"/>
        <end position="80"/>
    </location>
</feature>
<dbReference type="PANTHER" id="PTHR14677:SF20">
    <property type="entry name" value="ZINC FINGER AN1-TYPE CONTAINING 2A-RELATED"/>
    <property type="match status" value="1"/>
</dbReference>
<dbReference type="AlphaFoldDB" id="A0A8B9DLB5"/>
<accession>A0A8B9DLB5</accession>
<evidence type="ECO:0000256" key="5">
    <source>
        <dbReference type="SAM" id="MobiDB-lite"/>
    </source>
</evidence>
<evidence type="ECO:0000256" key="2">
    <source>
        <dbReference type="ARBA" id="ARBA00022771"/>
    </source>
</evidence>
<proteinExistence type="predicted"/>
<feature type="compositionally biased region" description="Gly residues" evidence="5">
    <location>
        <begin position="247"/>
        <end position="258"/>
    </location>
</feature>
<protein>
    <recommendedName>
        <fullName evidence="6">AN1-type domain-containing protein</fullName>
    </recommendedName>
</protein>
<dbReference type="PANTHER" id="PTHR14677">
    <property type="entry name" value="ARSENITE INDUCUBLE RNA ASSOCIATED PROTEIN AIP-1-RELATED"/>
    <property type="match status" value="1"/>
</dbReference>
<evidence type="ECO:0000256" key="3">
    <source>
        <dbReference type="ARBA" id="ARBA00022833"/>
    </source>
</evidence>
<dbReference type="InterPro" id="IPR035896">
    <property type="entry name" value="AN1-like_Znf"/>
</dbReference>
<dbReference type="GO" id="GO:0008270">
    <property type="term" value="F:zinc ion binding"/>
    <property type="evidence" value="ECO:0007669"/>
    <property type="project" value="UniProtKB-KW"/>
</dbReference>
<evidence type="ECO:0000313" key="8">
    <source>
        <dbReference type="Proteomes" id="UP000694521"/>
    </source>
</evidence>
<evidence type="ECO:0000259" key="6">
    <source>
        <dbReference type="PROSITE" id="PS51039"/>
    </source>
</evidence>
<feature type="region of interest" description="Disordered" evidence="5">
    <location>
        <begin position="217"/>
        <end position="289"/>
    </location>
</feature>
<name>A0A8B9DLB5_ANSCY</name>
<dbReference type="GO" id="GO:0045047">
    <property type="term" value="P:protein targeting to ER"/>
    <property type="evidence" value="ECO:0007669"/>
    <property type="project" value="TreeGrafter"/>
</dbReference>
<keyword evidence="3" id="KW-0862">Zinc</keyword>
<feature type="compositionally biased region" description="Basic and acidic residues" evidence="5">
    <location>
        <begin position="273"/>
        <end position="282"/>
    </location>
</feature>
<dbReference type="PROSITE" id="PS51039">
    <property type="entry name" value="ZF_AN1"/>
    <property type="match status" value="1"/>
</dbReference>
<reference evidence="7" key="1">
    <citation type="submission" date="2025-08" db="UniProtKB">
        <authorList>
            <consortium name="Ensembl"/>
        </authorList>
    </citation>
    <scope>IDENTIFICATION</scope>
</reference>
<keyword evidence="1" id="KW-0479">Metal-binding</keyword>